<dbReference type="GO" id="GO:0005737">
    <property type="term" value="C:cytoplasm"/>
    <property type="evidence" value="ECO:0007669"/>
    <property type="project" value="UniProtKB-SubCell"/>
</dbReference>
<dbReference type="InterPro" id="IPR007650">
    <property type="entry name" value="Zf-FLZ_dom"/>
</dbReference>
<keyword evidence="10" id="KW-1185">Reference proteome</keyword>
<feature type="region of interest" description="Disordered" evidence="7">
    <location>
        <begin position="51"/>
        <end position="70"/>
    </location>
</feature>
<accession>A0AAN9IFY0</accession>
<feature type="domain" description="FLZ-type" evidence="8">
    <location>
        <begin position="76"/>
        <end position="185"/>
    </location>
</feature>
<organism evidence="9 10">
    <name type="scientific">Crotalaria pallida</name>
    <name type="common">Smooth rattlebox</name>
    <name type="synonym">Crotalaria striata</name>
    <dbReference type="NCBI Taxonomy" id="3830"/>
    <lineage>
        <taxon>Eukaryota</taxon>
        <taxon>Viridiplantae</taxon>
        <taxon>Streptophyta</taxon>
        <taxon>Embryophyta</taxon>
        <taxon>Tracheophyta</taxon>
        <taxon>Spermatophyta</taxon>
        <taxon>Magnoliopsida</taxon>
        <taxon>eudicotyledons</taxon>
        <taxon>Gunneridae</taxon>
        <taxon>Pentapetalae</taxon>
        <taxon>rosids</taxon>
        <taxon>fabids</taxon>
        <taxon>Fabales</taxon>
        <taxon>Fabaceae</taxon>
        <taxon>Papilionoideae</taxon>
        <taxon>50 kb inversion clade</taxon>
        <taxon>genistoids sensu lato</taxon>
        <taxon>core genistoids</taxon>
        <taxon>Crotalarieae</taxon>
        <taxon>Crotalaria</taxon>
    </lineage>
</organism>
<name>A0AAN9IFY0_CROPI</name>
<dbReference type="GO" id="GO:0008270">
    <property type="term" value="F:zinc ion binding"/>
    <property type="evidence" value="ECO:0007669"/>
    <property type="project" value="UniProtKB-KW"/>
</dbReference>
<keyword evidence="5" id="KW-0863">Zinc-finger</keyword>
<evidence type="ECO:0000313" key="9">
    <source>
        <dbReference type="EMBL" id="KAK7275740.1"/>
    </source>
</evidence>
<keyword evidence="3" id="KW-0963">Cytoplasm</keyword>
<reference evidence="9 10" key="1">
    <citation type="submission" date="2024-01" db="EMBL/GenBank/DDBJ databases">
        <title>The genomes of 5 underutilized Papilionoideae crops provide insights into root nodulation and disease resistanc.</title>
        <authorList>
            <person name="Yuan L."/>
        </authorList>
    </citation>
    <scope>NUCLEOTIDE SEQUENCE [LARGE SCALE GENOMIC DNA]</scope>
    <source>
        <strain evidence="9">ZHUSHIDOU_FW_LH</strain>
        <tissue evidence="9">Leaf</tissue>
    </source>
</reference>
<sequence>MLLGKRPRHPMKKTTSMSEITLDLNTSSTEPKHTPEVCAGAVGLDQSSGVMVGATDSPSRIQRRHSDNSVETPDDDFLHACSLCKRRLVPGRDIYMYRLTGRLSGRLTGRLSPWLVQLIVKSLRREVVHVVKRVACLIDVVKAWVSFHVELVAGQSLRPCRVLLDRSECGAFTRLLHLSGLRRPS</sequence>
<evidence type="ECO:0000256" key="6">
    <source>
        <dbReference type="PROSITE-ProRule" id="PRU01131"/>
    </source>
</evidence>
<gene>
    <name evidence="9" type="ORF">RIF29_16862</name>
</gene>
<dbReference type="Proteomes" id="UP001372338">
    <property type="component" value="Unassembled WGS sequence"/>
</dbReference>
<evidence type="ECO:0000256" key="5">
    <source>
        <dbReference type="ARBA" id="ARBA00022771"/>
    </source>
</evidence>
<evidence type="ECO:0000259" key="8">
    <source>
        <dbReference type="PROSITE" id="PS51795"/>
    </source>
</evidence>
<dbReference type="PROSITE" id="PS51795">
    <property type="entry name" value="ZF_FLZ"/>
    <property type="match status" value="1"/>
</dbReference>
<dbReference type="Pfam" id="PF04570">
    <property type="entry name" value="zf-FLZ"/>
    <property type="match status" value="1"/>
</dbReference>
<evidence type="ECO:0000256" key="4">
    <source>
        <dbReference type="ARBA" id="ARBA00022723"/>
    </source>
</evidence>
<evidence type="ECO:0000256" key="2">
    <source>
        <dbReference type="ARBA" id="ARBA00009374"/>
    </source>
</evidence>
<dbReference type="AlphaFoldDB" id="A0AAN9IFY0"/>
<comment type="caution">
    <text evidence="9">The sequence shown here is derived from an EMBL/GenBank/DDBJ whole genome shotgun (WGS) entry which is preliminary data.</text>
</comment>
<keyword evidence="4" id="KW-0479">Metal-binding</keyword>
<evidence type="ECO:0000256" key="7">
    <source>
        <dbReference type="SAM" id="MobiDB-lite"/>
    </source>
</evidence>
<evidence type="ECO:0000256" key="3">
    <source>
        <dbReference type="ARBA" id="ARBA00022490"/>
    </source>
</evidence>
<keyword evidence="5" id="KW-0862">Zinc</keyword>
<evidence type="ECO:0000256" key="1">
    <source>
        <dbReference type="ARBA" id="ARBA00004496"/>
    </source>
</evidence>
<comment type="subcellular location">
    <subcellularLocation>
        <location evidence="1">Cytoplasm</location>
    </subcellularLocation>
</comment>
<proteinExistence type="inferred from homology"/>
<dbReference type="EMBL" id="JAYWIO010000003">
    <property type="protein sequence ID" value="KAK7275740.1"/>
    <property type="molecule type" value="Genomic_DNA"/>
</dbReference>
<dbReference type="PANTHER" id="PTHR33059">
    <property type="entry name" value="FCS-LIKE ZINC FINGER 5"/>
    <property type="match status" value="1"/>
</dbReference>
<dbReference type="PANTHER" id="PTHR33059:SF4">
    <property type="entry name" value="FCS-LIKE ZINC FINGER 5"/>
    <property type="match status" value="1"/>
</dbReference>
<feature type="zinc finger region" description="FLZ-type" evidence="6">
    <location>
        <begin position="76"/>
        <end position="185"/>
    </location>
</feature>
<comment type="similarity">
    <text evidence="2">Belongs to the FLZ family.</text>
</comment>
<evidence type="ECO:0000313" key="10">
    <source>
        <dbReference type="Proteomes" id="UP001372338"/>
    </source>
</evidence>
<protein>
    <recommendedName>
        <fullName evidence="8">FLZ-type domain-containing protein</fullName>
    </recommendedName>
</protein>